<accession>A0ABY7TQP3</accession>
<organism evidence="3 4">
    <name type="scientific">Sphingomonas naphthae</name>
    <dbReference type="NCBI Taxonomy" id="1813468"/>
    <lineage>
        <taxon>Bacteria</taxon>
        <taxon>Pseudomonadati</taxon>
        <taxon>Pseudomonadota</taxon>
        <taxon>Alphaproteobacteria</taxon>
        <taxon>Sphingomonadales</taxon>
        <taxon>Sphingomonadaceae</taxon>
        <taxon>Sphingomonas</taxon>
    </lineage>
</organism>
<dbReference type="SUPFAM" id="SSF54001">
    <property type="entry name" value="Cysteine proteinases"/>
    <property type="match status" value="1"/>
</dbReference>
<proteinExistence type="inferred from homology"/>
<dbReference type="PANTHER" id="PTHR11786:SF0">
    <property type="entry name" value="ARYLAMINE N-ACETYLTRANSFERASE 4-RELATED"/>
    <property type="match status" value="1"/>
</dbReference>
<comment type="similarity">
    <text evidence="1 2">Belongs to the arylamine N-acetyltransferase family.</text>
</comment>
<evidence type="ECO:0000313" key="4">
    <source>
        <dbReference type="Proteomes" id="UP001220395"/>
    </source>
</evidence>
<name>A0ABY7TQP3_9SPHN</name>
<dbReference type="Gene3D" id="2.40.128.150">
    <property type="entry name" value="Cysteine proteinases"/>
    <property type="match status" value="1"/>
</dbReference>
<evidence type="ECO:0000313" key="3">
    <source>
        <dbReference type="EMBL" id="WCT74952.1"/>
    </source>
</evidence>
<dbReference type="InterPro" id="IPR001447">
    <property type="entry name" value="Arylamine_N-AcTrfase"/>
</dbReference>
<evidence type="ECO:0000256" key="1">
    <source>
        <dbReference type="ARBA" id="ARBA00006547"/>
    </source>
</evidence>
<dbReference type="EMBL" id="CP117411">
    <property type="protein sequence ID" value="WCT74952.1"/>
    <property type="molecule type" value="Genomic_DNA"/>
</dbReference>
<reference evidence="3 4" key="1">
    <citation type="submission" date="2023-02" db="EMBL/GenBank/DDBJ databases">
        <title>Genome sequence of Sphingomonas naphthae.</title>
        <authorList>
            <person name="Kim S."/>
            <person name="Heo J."/>
            <person name="Kwon S.-W."/>
        </authorList>
    </citation>
    <scope>NUCLEOTIDE SEQUENCE [LARGE SCALE GENOMIC DNA]</scope>
    <source>
        <strain evidence="3 4">KACC 18716</strain>
    </source>
</reference>
<dbReference type="PRINTS" id="PR01543">
    <property type="entry name" value="ANATRNSFRASE"/>
</dbReference>
<protein>
    <submittedName>
        <fullName evidence="3">Arylamine N-acetyltransferase</fullName>
    </submittedName>
</protein>
<keyword evidence="4" id="KW-1185">Reference proteome</keyword>
<dbReference type="Proteomes" id="UP001220395">
    <property type="component" value="Chromosome"/>
</dbReference>
<sequence length="274" mass="30077">MAFDLAAYLERIALKDYVAIPDVEALQVIQRAHRLAIPFENLDVILGRPIRVDGESVFEKLVTGRRGGFCFEHNRLFHDALVAIGFDVRPVLARVRLGQPGVTARTHVLSLVTVDGQDWIADAGFGGSYSPPMPLVDGEEVEAPDGARFRLARDPVFEWVVSRHGPAGSTDGRGEGDVWQDQFSFSLAPVFDADLEMGAHFAATHPASRFTQLRIVSLPLPTGFAALTGREYKRFTKGETVASEITDPRVYRIRLGMLFGIQLSADEVAALGLF</sequence>
<evidence type="ECO:0000256" key="2">
    <source>
        <dbReference type="RuleBase" id="RU003452"/>
    </source>
</evidence>
<dbReference type="InterPro" id="IPR038765">
    <property type="entry name" value="Papain-like_cys_pep_sf"/>
</dbReference>
<dbReference type="PANTHER" id="PTHR11786">
    <property type="entry name" value="N-HYDROXYARYLAMINE O-ACETYLTRANSFERASE"/>
    <property type="match status" value="1"/>
</dbReference>
<dbReference type="Gene3D" id="3.30.2140.10">
    <property type="entry name" value="Arylamine N-acetyltransferase"/>
    <property type="match status" value="1"/>
</dbReference>
<dbReference type="Pfam" id="PF00797">
    <property type="entry name" value="Acetyltransf_2"/>
    <property type="match status" value="1"/>
</dbReference>
<gene>
    <name evidence="3" type="ORF">PQ455_06960</name>
</gene>
<dbReference type="RefSeq" id="WP_273690408.1">
    <property type="nucleotide sequence ID" value="NZ_CP117411.1"/>
</dbReference>